<dbReference type="AlphaFoldDB" id="A0A087U1X5"/>
<gene>
    <name evidence="2" type="ORF">X975_08414</name>
</gene>
<organism evidence="2 3">
    <name type="scientific">Stegodyphus mimosarum</name>
    <name type="common">African social velvet spider</name>
    <dbReference type="NCBI Taxonomy" id="407821"/>
    <lineage>
        <taxon>Eukaryota</taxon>
        <taxon>Metazoa</taxon>
        <taxon>Ecdysozoa</taxon>
        <taxon>Arthropoda</taxon>
        <taxon>Chelicerata</taxon>
        <taxon>Arachnida</taxon>
        <taxon>Araneae</taxon>
        <taxon>Araneomorphae</taxon>
        <taxon>Entelegynae</taxon>
        <taxon>Eresoidea</taxon>
        <taxon>Eresidae</taxon>
        <taxon>Stegodyphus</taxon>
    </lineage>
</organism>
<evidence type="ECO:0000313" key="3">
    <source>
        <dbReference type="Proteomes" id="UP000054359"/>
    </source>
</evidence>
<protein>
    <recommendedName>
        <fullName evidence="4">Secreted protein</fullName>
    </recommendedName>
</protein>
<proteinExistence type="predicted"/>
<name>A0A087U1X5_STEMI</name>
<keyword evidence="1" id="KW-0732">Signal</keyword>
<evidence type="ECO:0000313" key="2">
    <source>
        <dbReference type="EMBL" id="KFM71364.1"/>
    </source>
</evidence>
<evidence type="ECO:0008006" key="4">
    <source>
        <dbReference type="Google" id="ProtNLM"/>
    </source>
</evidence>
<dbReference type="Proteomes" id="UP000054359">
    <property type="component" value="Unassembled WGS sequence"/>
</dbReference>
<evidence type="ECO:0000256" key="1">
    <source>
        <dbReference type="SAM" id="SignalP"/>
    </source>
</evidence>
<feature type="signal peptide" evidence="1">
    <location>
        <begin position="1"/>
        <end position="19"/>
    </location>
</feature>
<accession>A0A087U1X5</accession>
<sequence length="118" mass="13923">MKFLVLSILLLALVPVSSAESLHLYLHHCFHPLYRNGARQVTCYRKLKSDNINTNFSTKISYSGIKNPYPRFCKQRRLLTEVLRYSTPMRTRFSYAVEKAKKSCRPELRPWHNPHTLE</sequence>
<feature type="chain" id="PRO_5001830174" description="Secreted protein" evidence="1">
    <location>
        <begin position="20"/>
        <end position="118"/>
    </location>
</feature>
<reference evidence="2 3" key="1">
    <citation type="submission" date="2013-11" db="EMBL/GenBank/DDBJ databases">
        <title>Genome sequencing of Stegodyphus mimosarum.</title>
        <authorList>
            <person name="Bechsgaard J."/>
        </authorList>
    </citation>
    <scope>NUCLEOTIDE SEQUENCE [LARGE SCALE GENOMIC DNA]</scope>
</reference>
<dbReference type="EMBL" id="KK117766">
    <property type="protein sequence ID" value="KFM71364.1"/>
    <property type="molecule type" value="Genomic_DNA"/>
</dbReference>
<feature type="non-terminal residue" evidence="2">
    <location>
        <position position="118"/>
    </location>
</feature>
<keyword evidence="3" id="KW-1185">Reference proteome</keyword>